<evidence type="ECO:0000313" key="5">
    <source>
        <dbReference type="EMBL" id="KAL2827469.1"/>
    </source>
</evidence>
<dbReference type="PANTHER" id="PTHR19375">
    <property type="entry name" value="HEAT SHOCK PROTEIN 70KDA"/>
    <property type="match status" value="1"/>
</dbReference>
<accession>A0ABR4II61</accession>
<proteinExistence type="inferred from homology"/>
<dbReference type="Proteomes" id="UP001610446">
    <property type="component" value="Unassembled WGS sequence"/>
</dbReference>
<dbReference type="SUPFAM" id="SSF53067">
    <property type="entry name" value="Actin-like ATPase domain"/>
    <property type="match status" value="1"/>
</dbReference>
<evidence type="ECO:0000256" key="1">
    <source>
        <dbReference type="ARBA" id="ARBA00022741"/>
    </source>
</evidence>
<dbReference type="Gene3D" id="2.60.34.10">
    <property type="entry name" value="Substrate Binding Domain Of DNAk, Chain A, domain 1"/>
    <property type="match status" value="1"/>
</dbReference>
<keyword evidence="4" id="KW-0732">Signal</keyword>
<organism evidence="5 6">
    <name type="scientific">Aspergillus pseudoustus</name>
    <dbReference type="NCBI Taxonomy" id="1810923"/>
    <lineage>
        <taxon>Eukaryota</taxon>
        <taxon>Fungi</taxon>
        <taxon>Dikarya</taxon>
        <taxon>Ascomycota</taxon>
        <taxon>Pezizomycotina</taxon>
        <taxon>Eurotiomycetes</taxon>
        <taxon>Eurotiomycetidae</taxon>
        <taxon>Eurotiales</taxon>
        <taxon>Aspergillaceae</taxon>
        <taxon>Aspergillus</taxon>
        <taxon>Aspergillus subgen. Nidulantes</taxon>
    </lineage>
</organism>
<keyword evidence="2 3" id="KW-0067">ATP-binding</keyword>
<dbReference type="InterPro" id="IPR043129">
    <property type="entry name" value="ATPase_NBD"/>
</dbReference>
<evidence type="ECO:0000313" key="6">
    <source>
        <dbReference type="Proteomes" id="UP001610446"/>
    </source>
</evidence>
<dbReference type="EMBL" id="JBFXLU010000398">
    <property type="protein sequence ID" value="KAL2827469.1"/>
    <property type="molecule type" value="Genomic_DNA"/>
</dbReference>
<gene>
    <name evidence="5" type="ORF">BJY01DRAFT_136539</name>
</gene>
<dbReference type="Pfam" id="PF00012">
    <property type="entry name" value="HSP70"/>
    <property type="match status" value="1"/>
</dbReference>
<feature type="chain" id="PRO_5045045477" evidence="4">
    <location>
        <begin position="37"/>
        <end position="616"/>
    </location>
</feature>
<dbReference type="SUPFAM" id="SSF100920">
    <property type="entry name" value="Heat shock protein 70kD (HSP70), peptide-binding domain"/>
    <property type="match status" value="1"/>
</dbReference>
<comment type="caution">
    <text evidence="5">The sequence shown here is derived from an EMBL/GenBank/DDBJ whole genome shotgun (WGS) entry which is preliminary data.</text>
</comment>
<keyword evidence="1 3" id="KW-0547">Nucleotide-binding</keyword>
<evidence type="ECO:0000256" key="2">
    <source>
        <dbReference type="ARBA" id="ARBA00022840"/>
    </source>
</evidence>
<reference evidence="5 6" key="1">
    <citation type="submission" date="2024-07" db="EMBL/GenBank/DDBJ databases">
        <title>Section-level genome sequencing and comparative genomics of Aspergillus sections Usti and Cavernicolus.</title>
        <authorList>
            <consortium name="Lawrence Berkeley National Laboratory"/>
            <person name="Nybo J.L."/>
            <person name="Vesth T.C."/>
            <person name="Theobald S."/>
            <person name="Frisvad J.C."/>
            <person name="Larsen T.O."/>
            <person name="Kjaerboelling I."/>
            <person name="Rothschild-Mancinelli K."/>
            <person name="Lyhne E.K."/>
            <person name="Kogle M.E."/>
            <person name="Barry K."/>
            <person name="Clum A."/>
            <person name="Na H."/>
            <person name="Ledsgaard L."/>
            <person name="Lin J."/>
            <person name="Lipzen A."/>
            <person name="Kuo A."/>
            <person name="Riley R."/>
            <person name="Mondo S."/>
            <person name="Labutti K."/>
            <person name="Haridas S."/>
            <person name="Pangalinan J."/>
            <person name="Salamov A.A."/>
            <person name="Simmons B.A."/>
            <person name="Magnuson J.K."/>
            <person name="Chen J."/>
            <person name="Drula E."/>
            <person name="Henrissat B."/>
            <person name="Wiebenga A."/>
            <person name="Lubbers R.J."/>
            <person name="Gomes A.C."/>
            <person name="Makela M.R."/>
            <person name="Stajich J."/>
            <person name="Grigoriev I.V."/>
            <person name="Mortensen U.H."/>
            <person name="De Vries R.P."/>
            <person name="Baker S.E."/>
            <person name="Andersen M.R."/>
        </authorList>
    </citation>
    <scope>NUCLEOTIDE SEQUENCE [LARGE SCALE GENOMIC DNA]</scope>
    <source>
        <strain evidence="5 6">CBS 123904</strain>
    </source>
</reference>
<dbReference type="InterPro" id="IPR029047">
    <property type="entry name" value="HSP70_peptide-bd_sf"/>
</dbReference>
<evidence type="ECO:0000256" key="3">
    <source>
        <dbReference type="RuleBase" id="RU003322"/>
    </source>
</evidence>
<feature type="signal peptide" evidence="4">
    <location>
        <begin position="1"/>
        <end position="36"/>
    </location>
</feature>
<evidence type="ECO:0000256" key="4">
    <source>
        <dbReference type="SAM" id="SignalP"/>
    </source>
</evidence>
<dbReference type="InterPro" id="IPR013126">
    <property type="entry name" value="Hsp_70_fam"/>
</dbReference>
<dbReference type="Gene3D" id="3.30.420.40">
    <property type="match status" value="2"/>
</dbReference>
<protein>
    <submittedName>
        <fullName evidence="5">Hsp70 protein-domain-containing protein</fullName>
    </submittedName>
</protein>
<name>A0ABR4II61_9EURO</name>
<keyword evidence="6" id="KW-1185">Reference proteome</keyword>
<sequence length="616" mass="66938">MRTSRPRRLNRIARSHSSSPLSLLFLTLLLALSASACLGNASEEPPEESMCPLCPVLLRRTEPAPLTPPVIGIHLGRSESRVGGIKDGKITIFTGHGTDAIHVPSVVAWTDEGLVVGQAARQAINAAKDTPDLFAAALDISQKFNASQDRNSGGGQATPNSPISYTLKDSKPALEVHTNSTRHTFLPEEIYASLLTELVRIAEPEIGPNITSAVVALPHGATEADRDSIAAAGTLAGLPIMRINETTATMIALGLDEISYEKERLALFFDMAEGFDLSVVEADMGVMDTIASHKTAGKGGNLESGEYSAMLMAMLTSDPEDILKIVENVVPFMNADLGLGGRRAVDEVLRKANLTKDEITDLIFSGGSSLYKDVQDEIERYIVTNDDGTSRKDLNVGSTIMLAQAPVWGSVVLASRRMDLDWLPCCCTTTRPPIGIGVPGGDVVEIIPSCSDLPVRASEIFTASCNKHGSTLIQVYMRDIPYVDYHAMIELGDAYEPWTTITDILLAEFDLPTSCRIGSKPPKIEVEMFLSRQMELVVKATERQSREQGVTLTFPYPGFECGQERDVPRNYTLCSSNPEAGTDLEWRYQRELRQLVGGGRAQKPVIARRDEFTFGL</sequence>
<comment type="similarity">
    <text evidence="3">Belongs to the heat shock protein 70 family.</text>
</comment>